<dbReference type="EMBL" id="MHQC01000020">
    <property type="protein sequence ID" value="OGZ94985.1"/>
    <property type="molecule type" value="Genomic_DNA"/>
</dbReference>
<sequence length="339" mass="38834">MRKRDMQNSQKEKMKFGIVPIEGVKYYAQALEEVQFAEELGFDSAFIQERHLVQDHFWASPLIAASAMLAGTSRIKVGTGILISPFHHPVHLAEDIAILDITSCGRFIFGTAIGYKPDEFDLYGIDPSSRGARFEESMHIVKRLWTEGKIDFHGKFYTIKTDAFEPRPHTKPHPPLWIGGQGPLMLKRAALFADAWIPGVSIALDQLLPLKEAFLKHRKEAGIKIPDEWPLNREVVIAETRTGAWELAEKYLLPFYQKTYVGNWKHRYITADMVKDLQQLAKDRFIIGSPDDVVSEIRRYKDVYGTNYVICRFFFGNIPHETIMKELELFAKTVMPTFG</sequence>
<dbReference type="InterPro" id="IPR050172">
    <property type="entry name" value="SsuD_RutA_monooxygenase"/>
</dbReference>
<keyword evidence="4" id="KW-0503">Monooxygenase</keyword>
<dbReference type="Gene3D" id="3.20.20.30">
    <property type="entry name" value="Luciferase-like domain"/>
    <property type="match status" value="1"/>
</dbReference>
<evidence type="ECO:0000313" key="6">
    <source>
        <dbReference type="EMBL" id="OGZ94985.1"/>
    </source>
</evidence>
<accession>A0A1G2K6H7</accession>
<proteinExistence type="predicted"/>
<dbReference type="PANTHER" id="PTHR42847:SF4">
    <property type="entry name" value="ALKANESULFONATE MONOOXYGENASE-RELATED"/>
    <property type="match status" value="1"/>
</dbReference>
<dbReference type="SUPFAM" id="SSF51679">
    <property type="entry name" value="Bacterial luciferase-like"/>
    <property type="match status" value="1"/>
</dbReference>
<keyword evidence="3" id="KW-0560">Oxidoreductase</keyword>
<evidence type="ECO:0000256" key="1">
    <source>
        <dbReference type="ARBA" id="ARBA00022630"/>
    </source>
</evidence>
<gene>
    <name evidence="6" type="ORF">A2633_05985</name>
</gene>
<evidence type="ECO:0000256" key="3">
    <source>
        <dbReference type="ARBA" id="ARBA00023002"/>
    </source>
</evidence>
<dbReference type="InterPro" id="IPR036661">
    <property type="entry name" value="Luciferase-like_sf"/>
</dbReference>
<name>A0A1G2K6H7_9BACT</name>
<dbReference type="AlphaFoldDB" id="A0A1G2K6H7"/>
<dbReference type="Proteomes" id="UP000177152">
    <property type="component" value="Unassembled WGS sequence"/>
</dbReference>
<keyword evidence="1" id="KW-0285">Flavoprotein</keyword>
<reference evidence="6 7" key="1">
    <citation type="journal article" date="2016" name="Nat. Commun.">
        <title>Thousands of microbial genomes shed light on interconnected biogeochemical processes in an aquifer system.</title>
        <authorList>
            <person name="Anantharaman K."/>
            <person name="Brown C.T."/>
            <person name="Hug L.A."/>
            <person name="Sharon I."/>
            <person name="Castelle C.J."/>
            <person name="Probst A.J."/>
            <person name="Thomas B.C."/>
            <person name="Singh A."/>
            <person name="Wilkins M.J."/>
            <person name="Karaoz U."/>
            <person name="Brodie E.L."/>
            <person name="Williams K.H."/>
            <person name="Hubbard S.S."/>
            <person name="Banfield J.F."/>
        </authorList>
    </citation>
    <scope>NUCLEOTIDE SEQUENCE [LARGE SCALE GENOMIC DNA]</scope>
</reference>
<organism evidence="6 7">
    <name type="scientific">Candidatus Sungbacteria bacterium RIFCSPHIGHO2_01_FULL_47_32</name>
    <dbReference type="NCBI Taxonomy" id="1802264"/>
    <lineage>
        <taxon>Bacteria</taxon>
        <taxon>Candidatus Sungiibacteriota</taxon>
    </lineage>
</organism>
<dbReference type="Pfam" id="PF00296">
    <property type="entry name" value="Bac_luciferase"/>
    <property type="match status" value="1"/>
</dbReference>
<evidence type="ECO:0000256" key="2">
    <source>
        <dbReference type="ARBA" id="ARBA00022643"/>
    </source>
</evidence>
<dbReference type="GO" id="GO:0008726">
    <property type="term" value="F:alkanesulfonate monooxygenase activity"/>
    <property type="evidence" value="ECO:0007669"/>
    <property type="project" value="TreeGrafter"/>
</dbReference>
<dbReference type="InterPro" id="IPR011251">
    <property type="entry name" value="Luciferase-like_dom"/>
</dbReference>
<evidence type="ECO:0000256" key="4">
    <source>
        <dbReference type="ARBA" id="ARBA00023033"/>
    </source>
</evidence>
<evidence type="ECO:0000313" key="7">
    <source>
        <dbReference type="Proteomes" id="UP000177152"/>
    </source>
</evidence>
<dbReference type="GO" id="GO:0046306">
    <property type="term" value="P:alkanesulfonate catabolic process"/>
    <property type="evidence" value="ECO:0007669"/>
    <property type="project" value="TreeGrafter"/>
</dbReference>
<protein>
    <recommendedName>
        <fullName evidence="5">Luciferase-like domain-containing protein</fullName>
    </recommendedName>
</protein>
<evidence type="ECO:0000259" key="5">
    <source>
        <dbReference type="Pfam" id="PF00296"/>
    </source>
</evidence>
<keyword evidence="2" id="KW-0288">FMN</keyword>
<feature type="domain" description="Luciferase-like" evidence="5">
    <location>
        <begin position="25"/>
        <end position="304"/>
    </location>
</feature>
<dbReference type="PANTHER" id="PTHR42847">
    <property type="entry name" value="ALKANESULFONATE MONOOXYGENASE"/>
    <property type="match status" value="1"/>
</dbReference>
<comment type="caution">
    <text evidence="6">The sequence shown here is derived from an EMBL/GenBank/DDBJ whole genome shotgun (WGS) entry which is preliminary data.</text>
</comment>